<accession>A0A4Y9FPT8</accession>
<reference evidence="2 3" key="1">
    <citation type="submission" date="2019-03" db="EMBL/GenBank/DDBJ databases">
        <title>Diversity of the mouse oral microbiome.</title>
        <authorList>
            <person name="Joseph S."/>
            <person name="Aduse-Opoku J."/>
            <person name="Curtis M."/>
            <person name="Wade W."/>
            <person name="Hashim A."/>
        </authorList>
    </citation>
    <scope>NUCLEOTIDE SEQUENCE [LARGE SCALE GENOMIC DNA]</scope>
    <source>
        <strain evidence="2 3">P1012</strain>
    </source>
</reference>
<sequence length="68" mass="7293">IRDSEPAAKSVTAKVRTVAELPAWARNARQAPRPDAAPTPAAEPAPDAPKRPAWLDEAAARAKAERER</sequence>
<proteinExistence type="predicted"/>
<keyword evidence="3" id="KW-1185">Reference proteome</keyword>
<feature type="compositionally biased region" description="Basic and acidic residues" evidence="1">
    <location>
        <begin position="48"/>
        <end position="68"/>
    </location>
</feature>
<feature type="compositionally biased region" description="Pro residues" evidence="1">
    <location>
        <begin position="35"/>
        <end position="47"/>
    </location>
</feature>
<organism evidence="2 3">
    <name type="scientific">Microbacterium paludicola</name>
    <dbReference type="NCBI Taxonomy" id="300019"/>
    <lineage>
        <taxon>Bacteria</taxon>
        <taxon>Bacillati</taxon>
        <taxon>Actinomycetota</taxon>
        <taxon>Actinomycetes</taxon>
        <taxon>Micrococcales</taxon>
        <taxon>Microbacteriaceae</taxon>
        <taxon>Microbacterium</taxon>
    </lineage>
</organism>
<dbReference type="Proteomes" id="UP000298358">
    <property type="component" value="Unassembled WGS sequence"/>
</dbReference>
<feature type="region of interest" description="Disordered" evidence="1">
    <location>
        <begin position="23"/>
        <end position="68"/>
    </location>
</feature>
<evidence type="ECO:0000313" key="3">
    <source>
        <dbReference type="Proteomes" id="UP000298358"/>
    </source>
</evidence>
<dbReference type="EMBL" id="SPQB01000058">
    <property type="protein sequence ID" value="TFU30533.1"/>
    <property type="molecule type" value="Genomic_DNA"/>
</dbReference>
<protein>
    <submittedName>
        <fullName evidence="2">Uncharacterized protein</fullName>
    </submittedName>
</protein>
<name>A0A4Y9FPT8_9MICO</name>
<evidence type="ECO:0000313" key="2">
    <source>
        <dbReference type="EMBL" id="TFU30533.1"/>
    </source>
</evidence>
<gene>
    <name evidence="2" type="ORF">E4U02_14490</name>
</gene>
<dbReference type="AlphaFoldDB" id="A0A4Y9FPT8"/>
<comment type="caution">
    <text evidence="2">The sequence shown here is derived from an EMBL/GenBank/DDBJ whole genome shotgun (WGS) entry which is preliminary data.</text>
</comment>
<evidence type="ECO:0000256" key="1">
    <source>
        <dbReference type="SAM" id="MobiDB-lite"/>
    </source>
</evidence>
<feature type="non-terminal residue" evidence="2">
    <location>
        <position position="1"/>
    </location>
</feature>
<feature type="compositionally biased region" description="Low complexity" evidence="1">
    <location>
        <begin position="25"/>
        <end position="34"/>
    </location>
</feature>